<evidence type="ECO:0000313" key="1">
    <source>
        <dbReference type="EMBL" id="GAX05468.1"/>
    </source>
</evidence>
<name>A0A1Z5IV37_9LACO</name>
<proteinExistence type="predicted"/>
<gene>
    <name evidence="1" type="ORF">IWT25_00774</name>
</gene>
<reference evidence="1 2" key="1">
    <citation type="submission" date="2015-11" db="EMBL/GenBank/DDBJ databases">
        <title>Draft genome sequences of new species of the genus Lactobacillus isolated from orchardgrass silage.</title>
        <authorList>
            <person name="Tohno M."/>
            <person name="Tanizawa Y."/>
            <person name="Arita M."/>
        </authorList>
    </citation>
    <scope>NUCLEOTIDE SEQUENCE [LARGE SCALE GENOMIC DNA]</scope>
    <source>
        <strain evidence="1 2">IWT25</strain>
    </source>
</reference>
<dbReference type="EMBL" id="BCMI01000005">
    <property type="protein sequence ID" value="GAX05468.1"/>
    <property type="molecule type" value="Genomic_DNA"/>
</dbReference>
<dbReference type="OrthoDB" id="2295843at2"/>
<organism evidence="1 2">
    <name type="scientific">Secundilactobacillus pentosiphilus</name>
    <dbReference type="NCBI Taxonomy" id="1714682"/>
    <lineage>
        <taxon>Bacteria</taxon>
        <taxon>Bacillati</taxon>
        <taxon>Bacillota</taxon>
        <taxon>Bacilli</taxon>
        <taxon>Lactobacillales</taxon>
        <taxon>Lactobacillaceae</taxon>
        <taxon>Secundilactobacillus</taxon>
    </lineage>
</organism>
<dbReference type="Proteomes" id="UP000198414">
    <property type="component" value="Unassembled WGS sequence"/>
</dbReference>
<accession>A0A1Z5IV37</accession>
<protein>
    <submittedName>
        <fullName evidence="1">Uncharacterized protein</fullName>
    </submittedName>
</protein>
<evidence type="ECO:0000313" key="2">
    <source>
        <dbReference type="Proteomes" id="UP000198414"/>
    </source>
</evidence>
<dbReference type="RefSeq" id="WP_089120772.1">
    <property type="nucleotide sequence ID" value="NZ_BCMI01000005.1"/>
</dbReference>
<dbReference type="AlphaFoldDB" id="A0A1Z5IV37"/>
<sequence>MAKRNALTDLAKVIAEDVPKSSDNDTHTSSDARVLSITGNLADCQLTGRPADEESLILRDVIISDSCKWIAVSDTKNERLKVGDLVLINFVDHDITNLNSKGYTFDSDRRHDLSDGVIGAVIKHG</sequence>
<comment type="caution">
    <text evidence="1">The sequence shown here is derived from an EMBL/GenBank/DDBJ whole genome shotgun (WGS) entry which is preliminary data.</text>
</comment>